<sequence length="57" mass="6584">MIEWIRENGGITVRGKSLRQREGDAFLPDFFLLLFRVCVSVFVVSLFVLSMGFELML</sequence>
<reference evidence="2" key="1">
    <citation type="journal article" date="2017" name="Nature">
        <title>The sunflower genome provides insights into oil metabolism, flowering and Asterid evolution.</title>
        <authorList>
            <person name="Badouin H."/>
            <person name="Gouzy J."/>
            <person name="Grassa C.J."/>
            <person name="Murat F."/>
            <person name="Staton S.E."/>
            <person name="Cottret L."/>
            <person name="Lelandais-Briere C."/>
            <person name="Owens G.L."/>
            <person name="Carrere S."/>
            <person name="Mayjonade B."/>
            <person name="Legrand L."/>
            <person name="Gill N."/>
            <person name="Kane N.C."/>
            <person name="Bowers J.E."/>
            <person name="Hubner S."/>
            <person name="Bellec A."/>
            <person name="Berard A."/>
            <person name="Berges H."/>
            <person name="Blanchet N."/>
            <person name="Boniface M.C."/>
            <person name="Brunel D."/>
            <person name="Catrice O."/>
            <person name="Chaidir N."/>
            <person name="Claudel C."/>
            <person name="Donnadieu C."/>
            <person name="Faraut T."/>
            <person name="Fievet G."/>
            <person name="Helmstetter N."/>
            <person name="King M."/>
            <person name="Knapp S.J."/>
            <person name="Lai Z."/>
            <person name="Le Paslier M.C."/>
            <person name="Lippi Y."/>
            <person name="Lorenzon L."/>
            <person name="Mandel J.R."/>
            <person name="Marage G."/>
            <person name="Marchand G."/>
            <person name="Marquand E."/>
            <person name="Bret-Mestries E."/>
            <person name="Morien E."/>
            <person name="Nambeesan S."/>
            <person name="Nguyen T."/>
            <person name="Pegot-Espagnet P."/>
            <person name="Pouilly N."/>
            <person name="Raftis F."/>
            <person name="Sallet E."/>
            <person name="Schiex T."/>
            <person name="Thomas J."/>
            <person name="Vandecasteele C."/>
            <person name="Vares D."/>
            <person name="Vear F."/>
            <person name="Vautrin S."/>
            <person name="Crespi M."/>
            <person name="Mangin B."/>
            <person name="Burke J.M."/>
            <person name="Salse J."/>
            <person name="Munos S."/>
            <person name="Vincourt P."/>
            <person name="Rieseberg L.H."/>
            <person name="Langlade N.B."/>
        </authorList>
    </citation>
    <scope>NUCLEOTIDE SEQUENCE</scope>
    <source>
        <tissue evidence="2">Leaves</tissue>
    </source>
</reference>
<accession>A0A9K3NA86</accession>
<keyword evidence="1" id="KW-0812">Transmembrane</keyword>
<dbReference type="AlphaFoldDB" id="A0A9K3NA86"/>
<organism evidence="2 3">
    <name type="scientific">Helianthus annuus</name>
    <name type="common">Common sunflower</name>
    <dbReference type="NCBI Taxonomy" id="4232"/>
    <lineage>
        <taxon>Eukaryota</taxon>
        <taxon>Viridiplantae</taxon>
        <taxon>Streptophyta</taxon>
        <taxon>Embryophyta</taxon>
        <taxon>Tracheophyta</taxon>
        <taxon>Spermatophyta</taxon>
        <taxon>Magnoliopsida</taxon>
        <taxon>eudicotyledons</taxon>
        <taxon>Gunneridae</taxon>
        <taxon>Pentapetalae</taxon>
        <taxon>asterids</taxon>
        <taxon>campanulids</taxon>
        <taxon>Asterales</taxon>
        <taxon>Asteraceae</taxon>
        <taxon>Asteroideae</taxon>
        <taxon>Heliantheae alliance</taxon>
        <taxon>Heliantheae</taxon>
        <taxon>Helianthus</taxon>
    </lineage>
</organism>
<comment type="caution">
    <text evidence="2">The sequence shown here is derived from an EMBL/GenBank/DDBJ whole genome shotgun (WGS) entry which is preliminary data.</text>
</comment>
<evidence type="ECO:0000313" key="3">
    <source>
        <dbReference type="Proteomes" id="UP000215914"/>
    </source>
</evidence>
<keyword evidence="1" id="KW-1133">Transmembrane helix</keyword>
<dbReference type="EMBL" id="MNCJ02000324">
    <property type="protein sequence ID" value="KAF5793072.1"/>
    <property type="molecule type" value="Genomic_DNA"/>
</dbReference>
<keyword evidence="1" id="KW-0472">Membrane</keyword>
<reference evidence="2" key="2">
    <citation type="submission" date="2020-06" db="EMBL/GenBank/DDBJ databases">
        <title>Helianthus annuus Genome sequencing and assembly Release 2.</title>
        <authorList>
            <person name="Gouzy J."/>
            <person name="Langlade N."/>
            <person name="Munos S."/>
        </authorList>
    </citation>
    <scope>NUCLEOTIDE SEQUENCE</scope>
    <source>
        <tissue evidence="2">Leaves</tissue>
    </source>
</reference>
<proteinExistence type="predicted"/>
<evidence type="ECO:0000256" key="1">
    <source>
        <dbReference type="SAM" id="Phobius"/>
    </source>
</evidence>
<gene>
    <name evidence="2" type="ORF">HanXRQr2_Chr09g0413301</name>
</gene>
<keyword evidence="3" id="KW-1185">Reference proteome</keyword>
<name>A0A9K3NA86_HELAN</name>
<protein>
    <submittedName>
        <fullName evidence="2">Uncharacterized protein</fullName>
    </submittedName>
</protein>
<feature type="transmembrane region" description="Helical" evidence="1">
    <location>
        <begin position="30"/>
        <end position="53"/>
    </location>
</feature>
<evidence type="ECO:0000313" key="2">
    <source>
        <dbReference type="EMBL" id="KAF5793072.1"/>
    </source>
</evidence>
<dbReference type="Gramene" id="mRNA:HanXRQr2_Chr09g0413301">
    <property type="protein sequence ID" value="CDS:HanXRQr2_Chr09g0413301.1"/>
    <property type="gene ID" value="HanXRQr2_Chr09g0413301"/>
</dbReference>
<dbReference type="Proteomes" id="UP000215914">
    <property type="component" value="Unassembled WGS sequence"/>
</dbReference>